<protein>
    <recommendedName>
        <fullName evidence="4">Ferritin-like domain-containing protein</fullName>
    </recommendedName>
</protein>
<dbReference type="RefSeq" id="WP_393011576.1">
    <property type="nucleotide sequence ID" value="NZ_JAZAQF010000034.1"/>
</dbReference>
<keyword evidence="3" id="KW-1185">Reference proteome</keyword>
<reference evidence="3" key="1">
    <citation type="journal article" date="2024" name="Algal Res.">
        <title>Biochemical, toxicological and genomic investigation of a high-biomass producing Limnothrix strain isolated from Italian shallow drinking water reservoir.</title>
        <authorList>
            <person name="Simonazzi M."/>
            <person name="Shishido T.K."/>
            <person name="Delbaje E."/>
            <person name="Wahlsten M."/>
            <person name="Fewer D.P."/>
            <person name="Sivonen K."/>
            <person name="Pezzolesi L."/>
            <person name="Pistocchi R."/>
        </authorList>
    </citation>
    <scope>NUCLEOTIDE SEQUENCE [LARGE SCALE GENOMIC DNA]</scope>
    <source>
        <strain evidence="3">LRLZ20PSL1</strain>
    </source>
</reference>
<sequence length="271" mass="31487">MLHPISLARSKTADRITAADWLAYFQQNHSQLLPINWQQTGGFTPQEQKRFRQSIAIFQLGESSEGHRLMRTVRAWVDQGADPVWVDVFKWFVREEQRHAADLGRLLDREQLPRLRHHWADAAFRWLRGGMNWELALAMLLTAEVMGLLYARALQGATAHLIAQAVAWQIEWDESQHLQMQGQLLTQLRQGRSPLHQRLTHMAHRWFLTLTLGAVWLDHRPVFRAAGWTFRSFAQAARAELNQAIDPRPLAMPRPIVHPLSRQQRSRSQDD</sequence>
<evidence type="ECO:0000313" key="2">
    <source>
        <dbReference type="EMBL" id="MFG3817327.1"/>
    </source>
</evidence>
<name>A0ABW7C851_9CYAN</name>
<evidence type="ECO:0008006" key="4">
    <source>
        <dbReference type="Google" id="ProtNLM"/>
    </source>
</evidence>
<evidence type="ECO:0000313" key="3">
    <source>
        <dbReference type="Proteomes" id="UP001604335"/>
    </source>
</evidence>
<dbReference type="SUPFAM" id="SSF47240">
    <property type="entry name" value="Ferritin-like"/>
    <property type="match status" value="1"/>
</dbReference>
<accession>A0ABW7C851</accession>
<proteinExistence type="predicted"/>
<dbReference type="InterPro" id="IPR009078">
    <property type="entry name" value="Ferritin-like_SF"/>
</dbReference>
<dbReference type="EMBL" id="JAZAQF010000034">
    <property type="protein sequence ID" value="MFG3817327.1"/>
    <property type="molecule type" value="Genomic_DNA"/>
</dbReference>
<comment type="caution">
    <text evidence="2">The sequence shown here is derived from an EMBL/GenBank/DDBJ whole genome shotgun (WGS) entry which is preliminary data.</text>
</comment>
<organism evidence="2 3">
    <name type="scientific">Limnothrix redekei LRLZ20PSL1</name>
    <dbReference type="NCBI Taxonomy" id="3112953"/>
    <lineage>
        <taxon>Bacteria</taxon>
        <taxon>Bacillati</taxon>
        <taxon>Cyanobacteriota</taxon>
        <taxon>Cyanophyceae</taxon>
        <taxon>Pseudanabaenales</taxon>
        <taxon>Pseudanabaenaceae</taxon>
        <taxon>Limnothrix</taxon>
    </lineage>
</organism>
<gene>
    <name evidence="2" type="ORF">VPK24_06725</name>
</gene>
<evidence type="ECO:0000256" key="1">
    <source>
        <dbReference type="SAM" id="MobiDB-lite"/>
    </source>
</evidence>
<dbReference type="Proteomes" id="UP001604335">
    <property type="component" value="Unassembled WGS sequence"/>
</dbReference>
<feature type="region of interest" description="Disordered" evidence="1">
    <location>
        <begin position="249"/>
        <end position="271"/>
    </location>
</feature>